<gene>
    <name evidence="13" type="ORF">P167DRAFT_171534</name>
</gene>
<dbReference type="GO" id="GO:0004435">
    <property type="term" value="F:phosphatidylinositol-4,5-bisphosphate phospholipase C activity"/>
    <property type="evidence" value="ECO:0007669"/>
    <property type="project" value="UniProtKB-EC"/>
</dbReference>
<dbReference type="InterPro" id="IPR018247">
    <property type="entry name" value="EF_Hand_1_Ca_BS"/>
</dbReference>
<dbReference type="SMART" id="SM00239">
    <property type="entry name" value="C2"/>
    <property type="match status" value="1"/>
</dbReference>
<dbReference type="EC" id="3.1.4.11" evidence="8"/>
<dbReference type="Proteomes" id="UP000277580">
    <property type="component" value="Unassembled WGS sequence"/>
</dbReference>
<feature type="compositionally biased region" description="Polar residues" evidence="9">
    <location>
        <begin position="58"/>
        <end position="68"/>
    </location>
</feature>
<dbReference type="PANTHER" id="PTHR10336:SF36">
    <property type="entry name" value="1-PHOSPHATIDYLINOSITOL 4,5-BISPHOSPHATE PHOSPHODIESTERASE BETA-4"/>
    <property type="match status" value="1"/>
</dbReference>
<dbReference type="PROSITE" id="PS50004">
    <property type="entry name" value="C2"/>
    <property type="match status" value="1"/>
</dbReference>
<dbReference type="SMART" id="SM00149">
    <property type="entry name" value="PLCYc"/>
    <property type="match status" value="1"/>
</dbReference>
<dbReference type="PRINTS" id="PR00390">
    <property type="entry name" value="PHPHLIPASEC"/>
</dbReference>
<feature type="domain" description="C2" evidence="10">
    <location>
        <begin position="921"/>
        <end position="1074"/>
    </location>
</feature>
<evidence type="ECO:0000256" key="7">
    <source>
        <dbReference type="ARBA" id="ARBA00059664"/>
    </source>
</evidence>
<dbReference type="SUPFAM" id="SSF47473">
    <property type="entry name" value="EF-hand"/>
    <property type="match status" value="1"/>
</dbReference>
<dbReference type="InterPro" id="IPR011992">
    <property type="entry name" value="EF-hand-dom_pair"/>
</dbReference>
<dbReference type="InterPro" id="IPR001711">
    <property type="entry name" value="PLipase_C_Pinositol-sp_Y"/>
</dbReference>
<dbReference type="PROSITE" id="PS50222">
    <property type="entry name" value="EF_HAND_2"/>
    <property type="match status" value="1"/>
</dbReference>
<sequence length="1079" mass="120471">MVGTAPSPNIETTSPPSENDLAPLHSSSESLLLPKDLTMIEVPHPAGLITQRLKDTTPAPTDSISPTTARIVPTDTTMNAATTITATATATTSEEPTRNAGPKPSKTWHHSPRTSPGPSPDVRARNKSLSITPISLPPASAMSAPLVSPSLQSAPQPQKTSLMRRVSKKLRRRTSNHAHDQDERSGPLIMRHRSDSFTGIGGGAGELGRMGIQDDINFDDEDENALMFEALDGNDGDSSTVGRERSGSVMAVQQSIMEGVLVPEVLQHGISLTRVTRKKRISRIFTLDVKNARVSWDPTKQSSRFYVDDIKEIRMGHDARNYREEFQIPLEMEDRWATIIYAEPELDGKLKTLHIIAPTVDIFKLWTTTLERILRYRTELMAGLAMQGEKFVDAHWRNYMATRNTITPPQSPKVERLLFEDVERLCRRLHINCSRQFLKDRFKRADKDNSGYLNFPEFQKFVQLLKEREEIKDIWKNVVFDMESGMTKSEFKAFLRDVQKVDVVADKAYVDKVFRKFCRKSAQHQRAHSENFTGIVRSAADHIRDHSEDARMTISAFSDFLLSSSYNPPLLTSTPSENLVLDRPLNEYFISSSHNTYLLGRQVAGESSIEGYIRTLQHGCRCVEIDCWDGDDGRPIVTHGHTGTSEVYFMDVVAAIGKYAFLASPYPLILSLEVHCSLGQQIVMANILRNVLGEKLILEPFITNSFILPSPQDLKHKILVKVKGSIRQESPLLKDDFIANRSAGSLSSSPTKQWITGKGVASSASSSGTSASDDSDNPDGSKKQQRRPSAKIAPELGALGVYCRGQKFVNFSLPESKTFNHVFSFQEKRFEKFCKDSEKKWQLEKHNVRYLMRLYPSGFRVNSSNFDPSGFWRRGVQMVALNWQTYDLGLQINEAMFAAGDDRTGYVLKPKELRGSRSTFDPPADAAAAKTKKDKKLVKFSIEVISAQQLPRPKDHKADEGIDPFVVVEVFTADDKEKGSSTGEGGIDASETKGMGGLGAPQKRRTKVVKDDGFHPTFKEKMSFSVITKFETLVFVRFSVYNAGNSDSSDRTLIATYTAKLISLQQGMLSNLEALDSSY</sequence>
<dbReference type="FunFam" id="3.20.20.190:FF:000039">
    <property type="entry name" value="Phosphoinositide phospholipase C"/>
    <property type="match status" value="1"/>
</dbReference>
<dbReference type="GO" id="GO:0048015">
    <property type="term" value="P:phosphatidylinositol-mediated signaling"/>
    <property type="evidence" value="ECO:0007669"/>
    <property type="project" value="TreeGrafter"/>
</dbReference>
<evidence type="ECO:0000259" key="12">
    <source>
        <dbReference type="PROSITE" id="PS50222"/>
    </source>
</evidence>
<keyword evidence="6" id="KW-0807">Transducer</keyword>
<dbReference type="Gene3D" id="2.60.40.150">
    <property type="entry name" value="C2 domain"/>
    <property type="match status" value="1"/>
</dbReference>
<keyword evidence="14" id="KW-1185">Reference proteome</keyword>
<dbReference type="CDD" id="cd00275">
    <property type="entry name" value="C2_PLC_like"/>
    <property type="match status" value="1"/>
</dbReference>
<protein>
    <recommendedName>
        <fullName evidence="8">Phosphoinositide phospholipase C</fullName>
        <ecNumber evidence="8">3.1.4.11</ecNumber>
    </recommendedName>
</protein>
<feature type="compositionally biased region" description="Polar residues" evidence="9">
    <location>
        <begin position="149"/>
        <end position="161"/>
    </location>
</feature>
<feature type="region of interest" description="Disordered" evidence="9">
    <location>
        <begin position="976"/>
        <end position="1001"/>
    </location>
</feature>
<dbReference type="InterPro" id="IPR037755">
    <property type="entry name" value="Plc1_PH"/>
</dbReference>
<dbReference type="STRING" id="1392247.A0A3N4KRY5"/>
<dbReference type="Pfam" id="PF00387">
    <property type="entry name" value="PI-PLC-Y"/>
    <property type="match status" value="1"/>
</dbReference>
<dbReference type="InterPro" id="IPR000008">
    <property type="entry name" value="C2_dom"/>
</dbReference>
<dbReference type="PANTHER" id="PTHR10336">
    <property type="entry name" value="PHOSPHOINOSITIDE-SPECIFIC PHOSPHOLIPASE C FAMILY PROTEIN"/>
    <property type="match status" value="1"/>
</dbReference>
<evidence type="ECO:0000256" key="5">
    <source>
        <dbReference type="ARBA" id="ARBA00023098"/>
    </source>
</evidence>
<evidence type="ECO:0000256" key="6">
    <source>
        <dbReference type="ARBA" id="ARBA00023224"/>
    </source>
</evidence>
<dbReference type="InterPro" id="IPR017946">
    <property type="entry name" value="PLC-like_Pdiesterase_TIM-brl"/>
</dbReference>
<evidence type="ECO:0000259" key="11">
    <source>
        <dbReference type="PROSITE" id="PS50008"/>
    </source>
</evidence>
<reference evidence="13 14" key="1">
    <citation type="journal article" date="2018" name="Nat. Ecol. Evol.">
        <title>Pezizomycetes genomes reveal the molecular basis of ectomycorrhizal truffle lifestyle.</title>
        <authorList>
            <person name="Murat C."/>
            <person name="Payen T."/>
            <person name="Noel B."/>
            <person name="Kuo A."/>
            <person name="Morin E."/>
            <person name="Chen J."/>
            <person name="Kohler A."/>
            <person name="Krizsan K."/>
            <person name="Balestrini R."/>
            <person name="Da Silva C."/>
            <person name="Montanini B."/>
            <person name="Hainaut M."/>
            <person name="Levati E."/>
            <person name="Barry K.W."/>
            <person name="Belfiori B."/>
            <person name="Cichocki N."/>
            <person name="Clum A."/>
            <person name="Dockter R.B."/>
            <person name="Fauchery L."/>
            <person name="Guy J."/>
            <person name="Iotti M."/>
            <person name="Le Tacon F."/>
            <person name="Lindquist E.A."/>
            <person name="Lipzen A."/>
            <person name="Malagnac F."/>
            <person name="Mello A."/>
            <person name="Molinier V."/>
            <person name="Miyauchi S."/>
            <person name="Poulain J."/>
            <person name="Riccioni C."/>
            <person name="Rubini A."/>
            <person name="Sitrit Y."/>
            <person name="Splivallo R."/>
            <person name="Traeger S."/>
            <person name="Wang M."/>
            <person name="Zifcakova L."/>
            <person name="Wipf D."/>
            <person name="Zambonelli A."/>
            <person name="Paolocci F."/>
            <person name="Nowrousian M."/>
            <person name="Ottonello S."/>
            <person name="Baldrian P."/>
            <person name="Spatafora J.W."/>
            <person name="Henrissat B."/>
            <person name="Nagy L.G."/>
            <person name="Aury J.M."/>
            <person name="Wincker P."/>
            <person name="Grigoriev I.V."/>
            <person name="Bonfante P."/>
            <person name="Martin F.M."/>
        </authorList>
    </citation>
    <scope>NUCLEOTIDE SEQUENCE [LARGE SCALE GENOMIC DNA]</scope>
    <source>
        <strain evidence="13 14">CCBAS932</strain>
    </source>
</reference>
<dbReference type="SMART" id="SM00148">
    <property type="entry name" value="PLCXc"/>
    <property type="match status" value="1"/>
</dbReference>
<feature type="region of interest" description="Disordered" evidence="9">
    <location>
        <begin position="1"/>
        <end position="28"/>
    </location>
</feature>
<dbReference type="PROSITE" id="PS50007">
    <property type="entry name" value="PIPLC_X_DOMAIN"/>
    <property type="match status" value="1"/>
</dbReference>
<dbReference type="Pfam" id="PF00388">
    <property type="entry name" value="PI-PLC-X"/>
    <property type="match status" value="1"/>
</dbReference>
<organism evidence="13 14">
    <name type="scientific">Morchella conica CCBAS932</name>
    <dbReference type="NCBI Taxonomy" id="1392247"/>
    <lineage>
        <taxon>Eukaryota</taxon>
        <taxon>Fungi</taxon>
        <taxon>Dikarya</taxon>
        <taxon>Ascomycota</taxon>
        <taxon>Pezizomycotina</taxon>
        <taxon>Pezizomycetes</taxon>
        <taxon>Pezizales</taxon>
        <taxon>Morchellaceae</taxon>
        <taxon>Morchella</taxon>
    </lineage>
</organism>
<evidence type="ECO:0000313" key="13">
    <source>
        <dbReference type="EMBL" id="RPB12268.1"/>
    </source>
</evidence>
<dbReference type="InterPro" id="IPR035892">
    <property type="entry name" value="C2_domain_sf"/>
</dbReference>
<dbReference type="Gene3D" id="1.10.238.10">
    <property type="entry name" value="EF-hand"/>
    <property type="match status" value="1"/>
</dbReference>
<feature type="compositionally biased region" description="Basic residues" evidence="9">
    <location>
        <begin position="165"/>
        <end position="176"/>
    </location>
</feature>
<dbReference type="InterPro" id="IPR002048">
    <property type="entry name" value="EF_hand_dom"/>
</dbReference>
<evidence type="ECO:0000256" key="4">
    <source>
        <dbReference type="ARBA" id="ARBA00022963"/>
    </source>
</evidence>
<feature type="region of interest" description="Disordered" evidence="9">
    <location>
        <begin position="50"/>
        <end position="69"/>
    </location>
</feature>
<dbReference type="PROSITE" id="PS50008">
    <property type="entry name" value="PIPLC_Y_DOMAIN"/>
    <property type="match status" value="1"/>
</dbReference>
<evidence type="ECO:0000256" key="9">
    <source>
        <dbReference type="SAM" id="MobiDB-lite"/>
    </source>
</evidence>
<dbReference type="SMART" id="SM00054">
    <property type="entry name" value="EFh"/>
    <property type="match status" value="1"/>
</dbReference>
<dbReference type="FunCoup" id="A0A3N4KRY5">
    <property type="interactions" value="330"/>
</dbReference>
<evidence type="ECO:0000256" key="8">
    <source>
        <dbReference type="RuleBase" id="RU361133"/>
    </source>
</evidence>
<feature type="region of interest" description="Disordered" evidence="9">
    <location>
        <begin position="760"/>
        <end position="790"/>
    </location>
</feature>
<dbReference type="GO" id="GO:0016042">
    <property type="term" value="P:lipid catabolic process"/>
    <property type="evidence" value="ECO:0007669"/>
    <property type="project" value="UniProtKB-KW"/>
</dbReference>
<dbReference type="GO" id="GO:0051209">
    <property type="term" value="P:release of sequestered calcium ion into cytosol"/>
    <property type="evidence" value="ECO:0007669"/>
    <property type="project" value="TreeGrafter"/>
</dbReference>
<dbReference type="InterPro" id="IPR000909">
    <property type="entry name" value="PLipase_C_PInositol-sp_X_dom"/>
</dbReference>
<dbReference type="SUPFAM" id="SSF49562">
    <property type="entry name" value="C2 domain (Calcium/lipid-binding domain, CaLB)"/>
    <property type="match status" value="1"/>
</dbReference>
<dbReference type="Pfam" id="PF00168">
    <property type="entry name" value="C2"/>
    <property type="match status" value="2"/>
</dbReference>
<dbReference type="OrthoDB" id="269822at2759"/>
<dbReference type="Gene3D" id="2.30.29.30">
    <property type="entry name" value="Pleckstrin-homology domain (PH domain)/Phosphotyrosine-binding domain (PTB)"/>
    <property type="match status" value="1"/>
</dbReference>
<dbReference type="SUPFAM" id="SSF50729">
    <property type="entry name" value="PH domain-like"/>
    <property type="match status" value="1"/>
</dbReference>
<proteinExistence type="predicted"/>
<accession>A0A3N4KRY5</accession>
<keyword evidence="3" id="KW-0106">Calcium</keyword>
<evidence type="ECO:0000256" key="2">
    <source>
        <dbReference type="ARBA" id="ARBA00022801"/>
    </source>
</evidence>
<keyword evidence="4 8" id="KW-0442">Lipid degradation</keyword>
<feature type="domain" description="PI-PLC Y-box" evidence="11">
    <location>
        <begin position="796"/>
        <end position="914"/>
    </location>
</feature>
<keyword evidence="2 8" id="KW-0378">Hydrolase</keyword>
<dbReference type="EMBL" id="ML119130">
    <property type="protein sequence ID" value="RPB12268.1"/>
    <property type="molecule type" value="Genomic_DNA"/>
</dbReference>
<feature type="domain" description="EF-hand" evidence="12">
    <location>
        <begin position="433"/>
        <end position="468"/>
    </location>
</feature>
<feature type="region of interest" description="Disordered" evidence="9">
    <location>
        <begin position="87"/>
        <end position="125"/>
    </location>
</feature>
<keyword evidence="5 8" id="KW-0443">Lipid metabolism</keyword>
<evidence type="ECO:0000313" key="14">
    <source>
        <dbReference type="Proteomes" id="UP000277580"/>
    </source>
</evidence>
<dbReference type="PROSITE" id="PS00018">
    <property type="entry name" value="EF_HAND_1"/>
    <property type="match status" value="1"/>
</dbReference>
<dbReference type="InterPro" id="IPR001192">
    <property type="entry name" value="PI-PLC_fam"/>
</dbReference>
<name>A0A3N4KRY5_9PEZI</name>
<feature type="compositionally biased region" description="Polar residues" evidence="9">
    <location>
        <begin position="1"/>
        <end position="17"/>
    </location>
</feature>
<dbReference type="GO" id="GO:0005509">
    <property type="term" value="F:calcium ion binding"/>
    <property type="evidence" value="ECO:0007669"/>
    <property type="project" value="InterPro"/>
</dbReference>
<dbReference type="InParanoid" id="A0A3N4KRY5"/>
<dbReference type="SUPFAM" id="SSF51695">
    <property type="entry name" value="PLC-like phosphodiesterases"/>
    <property type="match status" value="1"/>
</dbReference>
<comment type="function">
    <text evidence="7">The production of the second messenger molecules diacylglycerol (DAG) and inositol 1,4,5-trisphosphate (IP3) is mediated by activated phosphatidylinositol-specific phospholipase C enzymes.</text>
</comment>
<dbReference type="InterPro" id="IPR011993">
    <property type="entry name" value="PH-like_dom_sf"/>
</dbReference>
<feature type="region of interest" description="Disordered" evidence="9">
    <location>
        <begin position="143"/>
        <end position="187"/>
    </location>
</feature>
<evidence type="ECO:0000256" key="1">
    <source>
        <dbReference type="ARBA" id="ARBA00001195"/>
    </source>
</evidence>
<dbReference type="CDD" id="cd16207">
    <property type="entry name" value="EFh_ScPlc1p_like"/>
    <property type="match status" value="1"/>
</dbReference>
<dbReference type="CDD" id="cd13360">
    <property type="entry name" value="PH_PLC_fungal"/>
    <property type="match status" value="1"/>
</dbReference>
<dbReference type="Gene3D" id="3.20.20.190">
    <property type="entry name" value="Phosphatidylinositol (PI) phosphodiesterase"/>
    <property type="match status" value="1"/>
</dbReference>
<evidence type="ECO:0000259" key="10">
    <source>
        <dbReference type="PROSITE" id="PS50004"/>
    </source>
</evidence>
<evidence type="ECO:0000256" key="3">
    <source>
        <dbReference type="ARBA" id="ARBA00022837"/>
    </source>
</evidence>
<dbReference type="AlphaFoldDB" id="A0A3N4KRY5"/>
<feature type="compositionally biased region" description="Low complexity" evidence="9">
    <location>
        <begin position="761"/>
        <end position="772"/>
    </location>
</feature>
<dbReference type="CDD" id="cd08598">
    <property type="entry name" value="PI-PLC1c_yeast"/>
    <property type="match status" value="1"/>
</dbReference>
<comment type="catalytic activity">
    <reaction evidence="1 8">
        <text>a 1,2-diacyl-sn-glycero-3-phospho-(1D-myo-inositol-4,5-bisphosphate) + H2O = 1D-myo-inositol 1,4,5-trisphosphate + a 1,2-diacyl-sn-glycerol + H(+)</text>
        <dbReference type="Rhea" id="RHEA:33179"/>
        <dbReference type="ChEBI" id="CHEBI:15377"/>
        <dbReference type="ChEBI" id="CHEBI:15378"/>
        <dbReference type="ChEBI" id="CHEBI:17815"/>
        <dbReference type="ChEBI" id="CHEBI:58456"/>
        <dbReference type="ChEBI" id="CHEBI:203600"/>
        <dbReference type="EC" id="3.1.4.11"/>
    </reaction>
</comment>